<accession>A0A2S8FV99</accession>
<evidence type="ECO:0000313" key="2">
    <source>
        <dbReference type="Proteomes" id="UP000238322"/>
    </source>
</evidence>
<gene>
    <name evidence="1" type="ORF">C5Y83_09335</name>
</gene>
<organism evidence="1 2">
    <name type="scientific">Blastopirellula marina</name>
    <dbReference type="NCBI Taxonomy" id="124"/>
    <lineage>
        <taxon>Bacteria</taxon>
        <taxon>Pseudomonadati</taxon>
        <taxon>Planctomycetota</taxon>
        <taxon>Planctomycetia</taxon>
        <taxon>Pirellulales</taxon>
        <taxon>Pirellulaceae</taxon>
        <taxon>Blastopirellula</taxon>
    </lineage>
</organism>
<dbReference type="RefSeq" id="WP_105329401.1">
    <property type="nucleotide sequence ID" value="NZ_PUHY01000006.1"/>
</dbReference>
<evidence type="ECO:0000313" key="1">
    <source>
        <dbReference type="EMBL" id="PQO36112.1"/>
    </source>
</evidence>
<sequence>MDEVFRWRYIMAMMRSVAKGPNYIFSGKSADVAGMDAGSHVMSVYYESPEDWRGIGVYRTQSNRDIFRRFIWKEKLDKSMFHEELDSQGMGVVRAPLQVQIEYWITRDPATSEVDTVVSRIAKVLLDRAEILAEGNDFEGRFPDDRDSMFSCIRVRHGTGSLIQDGVDFKVYSGEVRFLERCCNLQYCRSLDCGDISEMYYCDIYAGDPSVYGALDLLNLPRCLYEGSI</sequence>
<dbReference type="Proteomes" id="UP000238322">
    <property type="component" value="Unassembled WGS sequence"/>
</dbReference>
<protein>
    <submittedName>
        <fullName evidence="1">Uncharacterized protein</fullName>
    </submittedName>
</protein>
<dbReference type="AlphaFoldDB" id="A0A2S8FV99"/>
<proteinExistence type="predicted"/>
<comment type="caution">
    <text evidence="1">The sequence shown here is derived from an EMBL/GenBank/DDBJ whole genome shotgun (WGS) entry which is preliminary data.</text>
</comment>
<name>A0A2S8FV99_9BACT</name>
<reference evidence="1 2" key="1">
    <citation type="submission" date="2018-02" db="EMBL/GenBank/DDBJ databases">
        <title>Comparative genomes isolates from brazilian mangrove.</title>
        <authorList>
            <person name="Araujo J.E."/>
            <person name="Taketani R.G."/>
            <person name="Silva M.C.P."/>
            <person name="Loureco M.V."/>
            <person name="Andreote F.D."/>
        </authorList>
    </citation>
    <scope>NUCLEOTIDE SEQUENCE [LARGE SCALE GENOMIC DNA]</scope>
    <source>
        <strain evidence="1 2">Hex-1 MGV</strain>
    </source>
</reference>
<dbReference type="EMBL" id="PUHY01000006">
    <property type="protein sequence ID" value="PQO36112.1"/>
    <property type="molecule type" value="Genomic_DNA"/>
</dbReference>